<feature type="transmembrane region" description="Helical" evidence="1">
    <location>
        <begin position="105"/>
        <end position="124"/>
    </location>
</feature>
<evidence type="ECO:0000256" key="1">
    <source>
        <dbReference type="SAM" id="Phobius"/>
    </source>
</evidence>
<reference evidence="2 3" key="1">
    <citation type="submission" date="2020-01" db="EMBL/GenBank/DDBJ databases">
        <title>Draft genome assembly of Ensifer adhaerens T173.</title>
        <authorList>
            <person name="Craig J.E."/>
            <person name="Stinchcombe J.R."/>
        </authorList>
    </citation>
    <scope>NUCLEOTIDE SEQUENCE [LARGE SCALE GENOMIC DNA]</scope>
    <source>
        <strain evidence="2 3">T173</strain>
    </source>
</reference>
<evidence type="ECO:0000313" key="2">
    <source>
        <dbReference type="EMBL" id="MBM3095913.1"/>
    </source>
</evidence>
<keyword evidence="3" id="KW-1185">Reference proteome</keyword>
<organism evidence="2 3">
    <name type="scientific">Ensifer canadensis</name>
    <dbReference type="NCBI Taxonomy" id="555315"/>
    <lineage>
        <taxon>Bacteria</taxon>
        <taxon>Pseudomonadati</taxon>
        <taxon>Pseudomonadota</taxon>
        <taxon>Alphaproteobacteria</taxon>
        <taxon>Hyphomicrobiales</taxon>
        <taxon>Rhizobiaceae</taxon>
        <taxon>Sinorhizobium/Ensifer group</taxon>
        <taxon>Ensifer</taxon>
    </lineage>
</organism>
<feature type="transmembrane region" description="Helical" evidence="1">
    <location>
        <begin position="160"/>
        <end position="178"/>
    </location>
</feature>
<name>A0AAW4FXA6_9HYPH</name>
<proteinExistence type="predicted"/>
<keyword evidence="1" id="KW-1133">Transmembrane helix</keyword>
<feature type="transmembrane region" description="Helical" evidence="1">
    <location>
        <begin position="48"/>
        <end position="68"/>
    </location>
</feature>
<dbReference type="InterPro" id="IPR010266">
    <property type="entry name" value="NnrS"/>
</dbReference>
<feature type="transmembrane region" description="Helical" evidence="1">
    <location>
        <begin position="344"/>
        <end position="363"/>
    </location>
</feature>
<keyword evidence="1" id="KW-0472">Membrane</keyword>
<feature type="transmembrane region" description="Helical" evidence="1">
    <location>
        <begin position="136"/>
        <end position="154"/>
    </location>
</feature>
<feature type="transmembrane region" description="Helical" evidence="1">
    <location>
        <begin position="198"/>
        <end position="216"/>
    </location>
</feature>
<keyword evidence="1" id="KW-0812">Transmembrane</keyword>
<sequence>MVNSKSIWQAPYRPLFFLAGLWALVVPLVWILPEEIALERVSWHSSELLFGMAGAAVGGYLLTVLPAWTKRGPVPPAVTIIASSLWCTARLTAAFSMHFPHLASVIGASAYFVFLAAVLAVALLKAAAWHRLWAPLGAAALGISAALSNVYGLNSIGSPWGIYSLLITAIGGRAVPAFTRHWLVRTGTQTPFRDRPAFSYLAILGILAAICIRGAIQNISGYLLMLSGAVLLLQMASWQSLKAARYPALFILHIAFAWMPAALILNGVAIIFPAQFPPLAALHAMTMGAMGTMIAAFMMRSASVRNGERLILSRPTTCAFRLLSVSALLRVFGDGMSAANFEPVVAAAVCWMAAWALFMMVFVQAMSRPVPRPVFSAASRNQAYGKRESDVRPYLQNTANRCAVGRPINEA</sequence>
<protein>
    <submittedName>
        <fullName evidence="2">Short-chain dehydrogenase</fullName>
    </submittedName>
</protein>
<dbReference type="Pfam" id="PF05940">
    <property type="entry name" value="NnrS"/>
    <property type="match status" value="1"/>
</dbReference>
<feature type="transmembrane region" description="Helical" evidence="1">
    <location>
        <begin position="311"/>
        <end position="332"/>
    </location>
</feature>
<feature type="transmembrane region" description="Helical" evidence="1">
    <location>
        <begin position="12"/>
        <end position="32"/>
    </location>
</feature>
<dbReference type="EMBL" id="WXFA01000060">
    <property type="protein sequence ID" value="MBM3095913.1"/>
    <property type="molecule type" value="Genomic_DNA"/>
</dbReference>
<feature type="transmembrane region" description="Helical" evidence="1">
    <location>
        <begin position="280"/>
        <end position="299"/>
    </location>
</feature>
<evidence type="ECO:0000313" key="3">
    <source>
        <dbReference type="Proteomes" id="UP000744980"/>
    </source>
</evidence>
<accession>A0AAW4FXA6</accession>
<feature type="transmembrane region" description="Helical" evidence="1">
    <location>
        <begin position="222"/>
        <end position="241"/>
    </location>
</feature>
<feature type="transmembrane region" description="Helical" evidence="1">
    <location>
        <begin position="248"/>
        <end position="274"/>
    </location>
</feature>
<gene>
    <name evidence="2" type="ORF">GFB56_35080</name>
</gene>
<dbReference type="AlphaFoldDB" id="A0AAW4FXA6"/>
<dbReference type="RefSeq" id="WP_203530004.1">
    <property type="nucleotide sequence ID" value="NZ_CP083371.1"/>
</dbReference>
<comment type="caution">
    <text evidence="2">The sequence shown here is derived from an EMBL/GenBank/DDBJ whole genome shotgun (WGS) entry which is preliminary data.</text>
</comment>
<dbReference type="Proteomes" id="UP000744980">
    <property type="component" value="Unassembled WGS sequence"/>
</dbReference>